<feature type="domain" description="Amidase" evidence="2">
    <location>
        <begin position="20"/>
        <end position="432"/>
    </location>
</feature>
<organism evidence="3 4">
    <name type="scientific">Virgibacillus alimentarius</name>
    <dbReference type="NCBI Taxonomy" id="698769"/>
    <lineage>
        <taxon>Bacteria</taxon>
        <taxon>Bacillati</taxon>
        <taxon>Bacillota</taxon>
        <taxon>Bacilli</taxon>
        <taxon>Bacillales</taxon>
        <taxon>Bacillaceae</taxon>
        <taxon>Virgibacillus</taxon>
    </lineage>
</organism>
<evidence type="ECO:0000259" key="2">
    <source>
        <dbReference type="Pfam" id="PF01425"/>
    </source>
</evidence>
<dbReference type="InterPro" id="IPR000120">
    <property type="entry name" value="Amidase"/>
</dbReference>
<dbReference type="PANTHER" id="PTHR11895:SF7">
    <property type="entry name" value="GLUTAMYL-TRNA(GLN) AMIDOTRANSFERASE SUBUNIT A, MITOCHONDRIAL"/>
    <property type="match status" value="1"/>
</dbReference>
<keyword evidence="4" id="KW-1185">Reference proteome</keyword>
<evidence type="ECO:0000313" key="4">
    <source>
        <dbReference type="Proteomes" id="UP001519294"/>
    </source>
</evidence>
<dbReference type="GO" id="GO:0050567">
    <property type="term" value="F:glutaminyl-tRNA synthase (glutamine-hydrolyzing) activity"/>
    <property type="evidence" value="ECO:0007669"/>
    <property type="project" value="UniProtKB-EC"/>
</dbReference>
<dbReference type="PROSITE" id="PS00571">
    <property type="entry name" value="AMIDASES"/>
    <property type="match status" value="1"/>
</dbReference>
<proteinExistence type="inferred from homology"/>
<accession>A0ABS4SC62</accession>
<comment type="caution">
    <text evidence="3">The sequence shown here is derived from an EMBL/GenBank/DDBJ whole genome shotgun (WGS) entry which is preliminary data.</text>
</comment>
<sequence length="464" mass="50941">MFTINDLIEGYANKQYSPVEITRAYIERAKQNSHLNAYITLTEDTAIEQAKIAEKRWHLGEAGRLEGIPLSYKDNYHTKNVATTSGSKVDADFVPDEHSNLVQTLTNEGAVMIGKNNMHEFAFGITNNNPFYGPSRNPWNTDLISGGSSGGSAVSVATNTSIASLGTDTGGSIRIPSACCGLVGLKPTNDLLSKSGITLLSWSLDHAGPITRNVSDLIVMMEALVGREISETKIQSTDLLGLKVGVPSNFFTEQIEREVLDAYHQTLQKLEELGAVLVEVKVPDAEEALALTFTLATGEAGFLHRERMESRLDKYGEDVRQILQSSPSLIALDYMEALHRQQEISNSFDELMEEIDVLVAPTLPIAPKPIGKEIVTINGGNEPIFNCMIRYTSYFNLTGHPVLALPVGITSDSQLPVGVQLAGNKRDEGQLLKIAKIFERHYLHDFYKQREKVCNASKADEVNS</sequence>
<dbReference type="EMBL" id="JAGIKX010000027">
    <property type="protein sequence ID" value="MBP2258484.1"/>
    <property type="molecule type" value="Genomic_DNA"/>
</dbReference>
<dbReference type="Gene3D" id="3.90.1300.10">
    <property type="entry name" value="Amidase signature (AS) domain"/>
    <property type="match status" value="1"/>
</dbReference>
<dbReference type="SUPFAM" id="SSF75304">
    <property type="entry name" value="Amidase signature (AS) enzymes"/>
    <property type="match status" value="1"/>
</dbReference>
<protein>
    <submittedName>
        <fullName evidence="3">Aspartyl-tRNA(Asn)/glutamyl-tRNA(Gln) amidotransferase subunit A</fullName>
        <ecNumber evidence="3">6.3.5.6</ecNumber>
        <ecNumber evidence="3">6.3.5.7</ecNumber>
    </submittedName>
</protein>
<dbReference type="GO" id="GO:0050566">
    <property type="term" value="F:asparaginyl-tRNA synthase (glutamine-hydrolyzing) activity"/>
    <property type="evidence" value="ECO:0007669"/>
    <property type="project" value="UniProtKB-EC"/>
</dbReference>
<comment type="similarity">
    <text evidence="1">Belongs to the amidase family.</text>
</comment>
<evidence type="ECO:0000313" key="3">
    <source>
        <dbReference type="EMBL" id="MBP2258484.1"/>
    </source>
</evidence>
<dbReference type="EC" id="6.3.5.7" evidence="3"/>
<evidence type="ECO:0000256" key="1">
    <source>
        <dbReference type="ARBA" id="ARBA00009199"/>
    </source>
</evidence>
<dbReference type="InterPro" id="IPR036928">
    <property type="entry name" value="AS_sf"/>
</dbReference>
<reference evidence="3 4" key="1">
    <citation type="submission" date="2021-03" db="EMBL/GenBank/DDBJ databases">
        <title>Genomic Encyclopedia of Type Strains, Phase IV (KMG-IV): sequencing the most valuable type-strain genomes for metagenomic binning, comparative biology and taxonomic classification.</title>
        <authorList>
            <person name="Goeker M."/>
        </authorList>
    </citation>
    <scope>NUCLEOTIDE SEQUENCE [LARGE SCALE GENOMIC DNA]</scope>
    <source>
        <strain evidence="3 4">DSM 25790</strain>
    </source>
</reference>
<dbReference type="RefSeq" id="WP_226371452.1">
    <property type="nucleotide sequence ID" value="NZ_JAGIKX010000027.1"/>
</dbReference>
<dbReference type="EC" id="6.3.5.6" evidence="3"/>
<dbReference type="InterPro" id="IPR020556">
    <property type="entry name" value="Amidase_CS"/>
</dbReference>
<name>A0ABS4SC62_9BACI</name>
<keyword evidence="3" id="KW-0436">Ligase</keyword>
<gene>
    <name evidence="3" type="ORF">J2Z81_002467</name>
</gene>
<dbReference type="Proteomes" id="UP001519294">
    <property type="component" value="Unassembled WGS sequence"/>
</dbReference>
<dbReference type="Pfam" id="PF01425">
    <property type="entry name" value="Amidase"/>
    <property type="match status" value="1"/>
</dbReference>
<dbReference type="InterPro" id="IPR023631">
    <property type="entry name" value="Amidase_dom"/>
</dbReference>
<dbReference type="PANTHER" id="PTHR11895">
    <property type="entry name" value="TRANSAMIDASE"/>
    <property type="match status" value="1"/>
</dbReference>